<keyword evidence="6 7" id="KW-0326">Glycosidase</keyword>
<keyword evidence="3 7" id="KW-0081">Bacteriolytic enzyme</keyword>
<evidence type="ECO:0000256" key="4">
    <source>
        <dbReference type="ARBA" id="ARBA00022801"/>
    </source>
</evidence>
<dbReference type="AlphaFoldDB" id="A0A2S0K1H2"/>
<dbReference type="SUPFAM" id="SSF53955">
    <property type="entry name" value="Lysozyme-like"/>
    <property type="match status" value="1"/>
</dbReference>
<evidence type="ECO:0000313" key="8">
    <source>
        <dbReference type="EMBL" id="AVK97104.1"/>
    </source>
</evidence>
<accession>A0A2S0K1H2</accession>
<dbReference type="Gene3D" id="1.10.530.40">
    <property type="match status" value="1"/>
</dbReference>
<evidence type="ECO:0000313" key="10">
    <source>
        <dbReference type="Proteomes" id="UP000238825"/>
    </source>
</evidence>
<dbReference type="EC" id="3.2.1.17" evidence="7"/>
<dbReference type="InterPro" id="IPR034690">
    <property type="entry name" value="Endolysin_T4_type"/>
</dbReference>
<dbReference type="InterPro" id="IPR023346">
    <property type="entry name" value="Lysozyme-like_dom_sf"/>
</dbReference>
<dbReference type="InterPro" id="IPR033907">
    <property type="entry name" value="Endolysin_autolysin"/>
</dbReference>
<dbReference type="GO" id="GO:0009253">
    <property type="term" value="P:peptidoglycan catabolic process"/>
    <property type="evidence" value="ECO:0007669"/>
    <property type="project" value="InterPro"/>
</dbReference>
<name>A0A2S0K1H2_LYSSH</name>
<reference evidence="9 11" key="2">
    <citation type="submission" date="2018-06" db="EMBL/GenBank/DDBJ databases">
        <authorList>
            <consortium name="Pathogen Informatics"/>
            <person name="Doyle S."/>
        </authorList>
    </citation>
    <scope>NUCLEOTIDE SEQUENCE [LARGE SCALE GENOMIC DNA]</scope>
    <source>
        <strain evidence="9 11">NCTC10338</strain>
    </source>
</reference>
<dbReference type="HAMAP" id="MF_04110">
    <property type="entry name" value="ENDOLYSIN_T4"/>
    <property type="match status" value="1"/>
</dbReference>
<comment type="catalytic activity">
    <reaction evidence="1 7">
        <text>Hydrolysis of (1-&gt;4)-beta-linkages between N-acetylmuramic acid and N-acetyl-D-glucosamine residues in a peptidoglycan and between N-acetyl-D-glucosamine residues in chitodextrins.</text>
        <dbReference type="EC" id="3.2.1.17"/>
    </reaction>
</comment>
<dbReference type="PANTHER" id="PTHR38107:SF3">
    <property type="entry name" value="LYSOZYME RRRD-RELATED"/>
    <property type="match status" value="1"/>
</dbReference>
<dbReference type="InterPro" id="IPR002196">
    <property type="entry name" value="Glyco_hydro_24"/>
</dbReference>
<dbReference type="Pfam" id="PF00959">
    <property type="entry name" value="Phage_lysozyme"/>
    <property type="match status" value="1"/>
</dbReference>
<dbReference type="RefSeq" id="WP_024361866.1">
    <property type="nucleotide sequence ID" value="NZ_BJNS01000037.1"/>
</dbReference>
<dbReference type="PANTHER" id="PTHR38107">
    <property type="match status" value="1"/>
</dbReference>
<evidence type="ECO:0000256" key="1">
    <source>
        <dbReference type="ARBA" id="ARBA00000632"/>
    </source>
</evidence>
<protein>
    <recommendedName>
        <fullName evidence="7">Lysozyme</fullName>
        <ecNumber evidence="7">3.2.1.17</ecNumber>
    </recommendedName>
</protein>
<evidence type="ECO:0000256" key="2">
    <source>
        <dbReference type="ARBA" id="ARBA00022529"/>
    </source>
</evidence>
<evidence type="ECO:0000256" key="5">
    <source>
        <dbReference type="ARBA" id="ARBA00023200"/>
    </source>
</evidence>
<keyword evidence="2 7" id="KW-0929">Antimicrobial</keyword>
<dbReference type="EMBL" id="UFSZ01000001">
    <property type="protein sequence ID" value="SUV17032.1"/>
    <property type="molecule type" value="Genomic_DNA"/>
</dbReference>
<dbReference type="CDD" id="cd00737">
    <property type="entry name" value="lyz_endolysin_autolysin"/>
    <property type="match status" value="1"/>
</dbReference>
<reference evidence="8 10" key="1">
    <citation type="submission" date="2017-03" db="EMBL/GenBank/DDBJ databases">
        <title>The whole genome sequencing and assembly of Lysinibacillus sphaericus DSM 28T strain.</title>
        <authorList>
            <person name="Lee Y.-J."/>
            <person name="Yi H."/>
            <person name="Bahn Y.-S."/>
            <person name="Kim J.F."/>
            <person name="Lee D.-W."/>
        </authorList>
    </citation>
    <scope>NUCLEOTIDE SEQUENCE [LARGE SCALE GENOMIC DNA]</scope>
    <source>
        <strain evidence="8 10">DSM 28</strain>
    </source>
</reference>
<dbReference type="EMBL" id="CP019980">
    <property type="protein sequence ID" value="AVK97104.1"/>
    <property type="molecule type" value="Genomic_DNA"/>
</dbReference>
<dbReference type="GO" id="GO:0016998">
    <property type="term" value="P:cell wall macromolecule catabolic process"/>
    <property type="evidence" value="ECO:0007669"/>
    <property type="project" value="InterPro"/>
</dbReference>
<dbReference type="GO" id="GO:0003796">
    <property type="term" value="F:lysozyme activity"/>
    <property type="evidence" value="ECO:0007669"/>
    <property type="project" value="UniProtKB-EC"/>
</dbReference>
<dbReference type="Proteomes" id="UP000238825">
    <property type="component" value="Chromosome"/>
</dbReference>
<dbReference type="InterPro" id="IPR051018">
    <property type="entry name" value="Bacteriophage_GH24"/>
</dbReference>
<proteinExistence type="inferred from homology"/>
<evidence type="ECO:0000256" key="3">
    <source>
        <dbReference type="ARBA" id="ARBA00022638"/>
    </source>
</evidence>
<gene>
    <name evidence="8" type="ORF">LS41612_12945</name>
    <name evidence="9" type="ORF">NCTC10338_02119</name>
</gene>
<keyword evidence="4 7" id="KW-0378">Hydrolase</keyword>
<evidence type="ECO:0000313" key="11">
    <source>
        <dbReference type="Proteomes" id="UP000255295"/>
    </source>
</evidence>
<comment type="similarity">
    <text evidence="7">Belongs to the glycosyl hydrolase 24 family.</text>
</comment>
<sequence>MEISNNALNLIAKWEGFRSDAYIGPDNVWTIGYGTTKWPSGKAVEKGQTITKEDAWELLRKQAQEHATTIEYYVKVPLNQNQYDALASFQYNLGRYILRNSALLVYLNNKQWEQVSKEMLLYCNAGGKKLQGLVNRRLDEIALFLKPVVIIDVSKKIEYIEIDKEPKKFRIQSGKYNSQEAMLAAMNDALKQYYLAYAEPVKGSSNENGWRFISGWYNAIEEAKIIAERAILANKLSYATIRGTTL</sequence>
<keyword evidence="5" id="KW-1035">Host cytoplasm</keyword>
<dbReference type="Proteomes" id="UP000255295">
    <property type="component" value="Unassembled WGS sequence"/>
</dbReference>
<dbReference type="InterPro" id="IPR023347">
    <property type="entry name" value="Lysozyme_dom_sf"/>
</dbReference>
<dbReference type="GO" id="GO:0031640">
    <property type="term" value="P:killing of cells of another organism"/>
    <property type="evidence" value="ECO:0007669"/>
    <property type="project" value="UniProtKB-KW"/>
</dbReference>
<evidence type="ECO:0000313" key="9">
    <source>
        <dbReference type="EMBL" id="SUV17032.1"/>
    </source>
</evidence>
<dbReference type="GO" id="GO:0042742">
    <property type="term" value="P:defense response to bacterium"/>
    <property type="evidence" value="ECO:0007669"/>
    <property type="project" value="UniProtKB-KW"/>
</dbReference>
<dbReference type="GeneID" id="48277103"/>
<evidence type="ECO:0000256" key="6">
    <source>
        <dbReference type="ARBA" id="ARBA00023295"/>
    </source>
</evidence>
<organism evidence="8 10">
    <name type="scientific">Lysinibacillus sphaericus</name>
    <name type="common">Bacillus sphaericus</name>
    <dbReference type="NCBI Taxonomy" id="1421"/>
    <lineage>
        <taxon>Bacteria</taxon>
        <taxon>Bacillati</taxon>
        <taxon>Bacillota</taxon>
        <taxon>Bacilli</taxon>
        <taxon>Bacillales</taxon>
        <taxon>Bacillaceae</taxon>
        <taxon>Lysinibacillus</taxon>
    </lineage>
</organism>
<evidence type="ECO:0000256" key="7">
    <source>
        <dbReference type="RuleBase" id="RU003788"/>
    </source>
</evidence>